<dbReference type="Gene3D" id="1.10.150.320">
    <property type="entry name" value="Photosystem II 12 kDa extrinsic protein"/>
    <property type="match status" value="1"/>
</dbReference>
<accession>A0A3E3AJZ0</accession>
<dbReference type="GO" id="GO:0006281">
    <property type="term" value="P:DNA repair"/>
    <property type="evidence" value="ECO:0007669"/>
    <property type="project" value="InterPro"/>
</dbReference>
<dbReference type="InterPro" id="IPR004509">
    <property type="entry name" value="Competence_ComEA_HhH"/>
</dbReference>
<feature type="transmembrane region" description="Helical" evidence="1">
    <location>
        <begin position="20"/>
        <end position="37"/>
    </location>
</feature>
<keyword evidence="1" id="KW-1133">Transmembrane helix</keyword>
<evidence type="ECO:0000259" key="2">
    <source>
        <dbReference type="SMART" id="SM00278"/>
    </source>
</evidence>
<dbReference type="InterPro" id="IPR010994">
    <property type="entry name" value="RuvA_2-like"/>
</dbReference>
<dbReference type="NCBIfam" id="TIGR00426">
    <property type="entry name" value="competence protein ComEA helix-hairpin-helix repeat region"/>
    <property type="match status" value="1"/>
</dbReference>
<evidence type="ECO:0000313" key="4">
    <source>
        <dbReference type="Proteomes" id="UP000261032"/>
    </source>
</evidence>
<dbReference type="InterPro" id="IPR051675">
    <property type="entry name" value="Endo/Exo/Phosphatase_dom_1"/>
</dbReference>
<comment type="caution">
    <text evidence="3">The sequence shown here is derived from an EMBL/GenBank/DDBJ whole genome shotgun (WGS) entry which is preliminary data.</text>
</comment>
<dbReference type="Pfam" id="PF12836">
    <property type="entry name" value="HHH_3"/>
    <property type="match status" value="1"/>
</dbReference>
<keyword evidence="1" id="KW-0472">Membrane</keyword>
<feature type="domain" description="Helix-hairpin-helix DNA-binding motif class 1" evidence="2">
    <location>
        <begin position="144"/>
        <end position="163"/>
    </location>
</feature>
<organism evidence="3 4">
    <name type="scientific">Thomasclavelia ramosa</name>
    <dbReference type="NCBI Taxonomy" id="1547"/>
    <lineage>
        <taxon>Bacteria</taxon>
        <taxon>Bacillati</taxon>
        <taxon>Bacillota</taxon>
        <taxon>Erysipelotrichia</taxon>
        <taxon>Erysipelotrichales</taxon>
        <taxon>Coprobacillaceae</taxon>
        <taxon>Thomasclavelia</taxon>
    </lineage>
</organism>
<dbReference type="SMART" id="SM00278">
    <property type="entry name" value="HhH1"/>
    <property type="match status" value="2"/>
</dbReference>
<proteinExistence type="predicted"/>
<dbReference type="SUPFAM" id="SSF47781">
    <property type="entry name" value="RuvA domain 2-like"/>
    <property type="match status" value="1"/>
</dbReference>
<name>A0A3E3AJZ0_9FIRM</name>
<evidence type="ECO:0000256" key="1">
    <source>
        <dbReference type="SAM" id="Phobius"/>
    </source>
</evidence>
<protein>
    <submittedName>
        <fullName evidence="3">Helix-hairpin-helix domain-containing protein</fullName>
    </submittedName>
</protein>
<evidence type="ECO:0000313" key="3">
    <source>
        <dbReference type="EMBL" id="RGD86637.1"/>
    </source>
</evidence>
<keyword evidence="1" id="KW-0812">Transmembrane</keyword>
<gene>
    <name evidence="3" type="ORF">DXB93_03765</name>
</gene>
<dbReference type="PANTHER" id="PTHR21180:SF32">
    <property type="entry name" value="ENDONUCLEASE_EXONUCLEASE_PHOSPHATASE FAMILY DOMAIN-CONTAINING PROTEIN 1"/>
    <property type="match status" value="1"/>
</dbReference>
<dbReference type="Proteomes" id="UP000261032">
    <property type="component" value="Unassembled WGS sequence"/>
</dbReference>
<sequence>MNKAVFTVFFCGGIVKKHEIIGLLIILIISTVYSFTLPETSLNEIESDPQVKIIVEGKYNETLVFNSSPTIEDVFKALNTDNVYGFDQKTVLDSQTVFYIPINKNLISLNHASKEQLMTIKGIGPKTADKIIDYRNEHPFATIEEIKEVSGIGEKTYLRIRELLCL</sequence>
<dbReference type="AlphaFoldDB" id="A0A3E3AJZ0"/>
<dbReference type="GO" id="GO:0003677">
    <property type="term" value="F:DNA binding"/>
    <property type="evidence" value="ECO:0007669"/>
    <property type="project" value="InterPro"/>
</dbReference>
<reference evidence="3 4" key="1">
    <citation type="submission" date="2018-08" db="EMBL/GenBank/DDBJ databases">
        <title>A genome reference for cultivated species of the human gut microbiota.</title>
        <authorList>
            <person name="Zou Y."/>
            <person name="Xue W."/>
            <person name="Luo G."/>
        </authorList>
    </citation>
    <scope>NUCLEOTIDE SEQUENCE [LARGE SCALE GENOMIC DNA]</scope>
    <source>
        <strain evidence="3 4">OM06-4</strain>
    </source>
</reference>
<dbReference type="EMBL" id="QUSL01000004">
    <property type="protein sequence ID" value="RGD86637.1"/>
    <property type="molecule type" value="Genomic_DNA"/>
</dbReference>
<dbReference type="PANTHER" id="PTHR21180">
    <property type="entry name" value="ENDONUCLEASE/EXONUCLEASE/PHOSPHATASE FAMILY DOMAIN-CONTAINING PROTEIN 1"/>
    <property type="match status" value="1"/>
</dbReference>
<feature type="domain" description="Helix-hairpin-helix DNA-binding motif class 1" evidence="2">
    <location>
        <begin position="115"/>
        <end position="134"/>
    </location>
</feature>
<dbReference type="InterPro" id="IPR003583">
    <property type="entry name" value="Hlx-hairpin-Hlx_DNA-bd_motif"/>
</dbReference>